<dbReference type="GO" id="GO:0005096">
    <property type="term" value="F:GTPase activator activity"/>
    <property type="evidence" value="ECO:0007669"/>
    <property type="project" value="UniProtKB-KW"/>
</dbReference>
<evidence type="ECO:0000259" key="16">
    <source>
        <dbReference type="PROSITE" id="PS01179"/>
    </source>
</evidence>
<dbReference type="Proteomes" id="UP000515135">
    <property type="component" value="Unplaced"/>
</dbReference>
<dbReference type="GeneID" id="109484450"/>
<keyword evidence="18" id="KW-1185">Reference proteome</keyword>
<keyword evidence="8" id="KW-0131">Cell cycle</keyword>
<dbReference type="Gene3D" id="1.10.8.270">
    <property type="entry name" value="putative rabgap domain of human tbc1 domain family member 14 like domains"/>
    <property type="match status" value="1"/>
</dbReference>
<dbReference type="CDD" id="cd01211">
    <property type="entry name" value="PTB_Rab6GAP"/>
    <property type="match status" value="1"/>
</dbReference>
<comment type="subcellular location">
    <subcellularLocation>
        <location evidence="1">Cytoplasm</location>
        <location evidence="1">Cytoskeleton</location>
        <location evidence="1">Microtubule organizing center</location>
        <location evidence="1">Centrosome</location>
    </subcellularLocation>
    <subcellularLocation>
        <location evidence="2">Cytoplasm</location>
        <location evidence="2">Cytosol</location>
    </subcellularLocation>
</comment>
<dbReference type="Pfam" id="PF12473">
    <property type="entry name" value="DUF3694"/>
    <property type="match status" value="1"/>
</dbReference>
<evidence type="ECO:0000256" key="12">
    <source>
        <dbReference type="ARBA" id="ARBA00078554"/>
    </source>
</evidence>
<dbReference type="Gene3D" id="1.10.10.750">
    <property type="entry name" value="Ypt/Rab-GAP domain of gyp1p, domain 1"/>
    <property type="match status" value="1"/>
</dbReference>
<dbReference type="Gene3D" id="2.30.29.30">
    <property type="entry name" value="Pleckstrin-homology domain (PH domain)/Phosphotyrosine-binding domain (PTB)"/>
    <property type="match status" value="1"/>
</dbReference>
<evidence type="ECO:0000256" key="5">
    <source>
        <dbReference type="ARBA" id="ARBA00022553"/>
    </source>
</evidence>
<evidence type="ECO:0000313" key="18">
    <source>
        <dbReference type="Proteomes" id="UP000515135"/>
    </source>
</evidence>
<feature type="compositionally biased region" description="Low complexity" evidence="15">
    <location>
        <begin position="1061"/>
        <end position="1078"/>
    </location>
</feature>
<dbReference type="PANTHER" id="PTHR47219">
    <property type="entry name" value="RAB GTPASE-ACTIVATING PROTEIN 1-LIKE"/>
    <property type="match status" value="1"/>
</dbReference>
<comment type="subunit">
    <text evidence="10">Interacts with RAB6A and tubulin gamma.</text>
</comment>
<dbReference type="SUPFAM" id="SSF47923">
    <property type="entry name" value="Ypt/Rab-GAP domain of gyp1p"/>
    <property type="match status" value="2"/>
</dbReference>
<evidence type="ECO:0000256" key="3">
    <source>
        <dbReference type="ARBA" id="ARBA00022468"/>
    </source>
</evidence>
<feature type="compositionally biased region" description="Polar residues" evidence="15">
    <location>
        <begin position="84"/>
        <end position="98"/>
    </location>
</feature>
<feature type="coiled-coil region" evidence="14">
    <location>
        <begin position="831"/>
        <end position="911"/>
    </location>
</feature>
<dbReference type="GO" id="GO:0005813">
    <property type="term" value="C:centrosome"/>
    <property type="evidence" value="ECO:0007669"/>
    <property type="project" value="UniProtKB-SubCell"/>
</dbReference>
<dbReference type="Pfam" id="PF00566">
    <property type="entry name" value="RabGAP-TBC"/>
    <property type="match status" value="1"/>
</dbReference>
<protein>
    <recommendedName>
        <fullName evidence="11">Rab GTPase-activating protein 1</fullName>
    </recommendedName>
    <alternativeName>
        <fullName evidence="13">GAP and centrosome-associated protein</fullName>
    </alternativeName>
    <alternativeName>
        <fullName evidence="12">Rab6 GTPase-activating protein GAPCenA</fullName>
    </alternativeName>
</protein>
<dbReference type="Gene3D" id="1.10.472.80">
    <property type="entry name" value="Ypt/Rab-GAP domain of gyp1p, domain 3"/>
    <property type="match status" value="1"/>
</dbReference>
<feature type="region of interest" description="Disordered" evidence="15">
    <location>
        <begin position="1053"/>
        <end position="1078"/>
    </location>
</feature>
<dbReference type="AlphaFoldDB" id="A0A6P5AMM8"/>
<dbReference type="InterPro" id="IPR000195">
    <property type="entry name" value="Rab-GAP-TBC_dom"/>
</dbReference>
<dbReference type="GO" id="GO:0031267">
    <property type="term" value="F:small GTPase binding"/>
    <property type="evidence" value="ECO:0007669"/>
    <property type="project" value="UniProtKB-ARBA"/>
</dbReference>
<dbReference type="SUPFAM" id="SSF50729">
    <property type="entry name" value="PH domain-like"/>
    <property type="match status" value="1"/>
</dbReference>
<dbReference type="KEGG" id="bbel:109484450"/>
<dbReference type="FunFam" id="1.10.8.270:FF:000001">
    <property type="entry name" value="TBC1 domain family member 1"/>
    <property type="match status" value="1"/>
</dbReference>
<proteinExistence type="predicted"/>
<evidence type="ECO:0000256" key="4">
    <source>
        <dbReference type="ARBA" id="ARBA00022490"/>
    </source>
</evidence>
<feature type="compositionally biased region" description="Acidic residues" evidence="15">
    <location>
        <begin position="59"/>
        <end position="68"/>
    </location>
</feature>
<evidence type="ECO:0000256" key="7">
    <source>
        <dbReference type="ARBA" id="ARBA00023212"/>
    </source>
</evidence>
<dbReference type="SMART" id="SM00462">
    <property type="entry name" value="PTB"/>
    <property type="match status" value="1"/>
</dbReference>
<gene>
    <name evidence="19" type="primary">LOC109484450</name>
</gene>
<feature type="compositionally biased region" description="Basic and acidic residues" evidence="15">
    <location>
        <begin position="119"/>
        <end position="130"/>
    </location>
</feature>
<feature type="region of interest" description="Disordered" evidence="15">
    <location>
        <begin position="481"/>
        <end position="524"/>
    </location>
</feature>
<dbReference type="FunFam" id="2.30.29.30:FF:000125">
    <property type="entry name" value="Putative rab gtpase-activating protein 1"/>
    <property type="match status" value="1"/>
</dbReference>
<keyword evidence="7" id="KW-0206">Cytoskeleton</keyword>
<evidence type="ECO:0000313" key="19">
    <source>
        <dbReference type="RefSeq" id="XP_019643271.1"/>
    </source>
</evidence>
<keyword evidence="5" id="KW-0597">Phosphoprotein</keyword>
<dbReference type="InterPro" id="IPR011993">
    <property type="entry name" value="PH-like_dom_sf"/>
</dbReference>
<dbReference type="InterPro" id="IPR006020">
    <property type="entry name" value="PTB/PI_dom"/>
</dbReference>
<evidence type="ECO:0000256" key="13">
    <source>
        <dbReference type="ARBA" id="ARBA00082331"/>
    </source>
</evidence>
<organism evidence="18 19">
    <name type="scientific">Branchiostoma belcheri</name>
    <name type="common">Amphioxus</name>
    <dbReference type="NCBI Taxonomy" id="7741"/>
    <lineage>
        <taxon>Eukaryota</taxon>
        <taxon>Metazoa</taxon>
        <taxon>Chordata</taxon>
        <taxon>Cephalochordata</taxon>
        <taxon>Leptocardii</taxon>
        <taxon>Amphioxiformes</taxon>
        <taxon>Branchiostomatidae</taxon>
        <taxon>Branchiostoma</taxon>
    </lineage>
</organism>
<dbReference type="OrthoDB" id="295078at2759"/>
<evidence type="ECO:0000256" key="10">
    <source>
        <dbReference type="ARBA" id="ARBA00063354"/>
    </source>
</evidence>
<sequence>MEDNKSSNDSLSAEEYVLVPTPEHTQQNMEAAGKSSEELGLKICGNGNEEELQQHLEEVLSDQSEDDGSVPSNIENRQRARMASGNSEASDTTETISNRPRAETDSAAKSGTEAELEESEKAGKEARLRSTSEPPTPCADEECVIFNGVTYLGCSAVNAPRSEMEAQRCMSILRESSQMSIDVVLSVPTTSEGTVRVLEPDGAEIAHYRVHRILFCCRGKQETREKDCFAFTSSHGNSDLFQCHVYRCQLLEAVPKIMFSFARAFKAVPKSPRSLGVYEPSGDDEDLFRFDVTLEVKEDDGRATYSAVPRDKQFFKLRKDLQKKININVQQLSNEDLTIERCFGLLLCPGRNVKHSDMHLLDMDSMGNSADGKSYLISGNWNPSDPQFVVLNTETPKNTRVFMTIAIDLVITGIQEPVRFVVETKAQIYPSSERFWYFSKKTFHEQYNLRLKQIEGSSPNEKLYEVLSLESQSEIDRKKASMNLPLSPARSPPAVMQTSPTPATPAIEEEDENDEPLLSGSGDVSKECEGDILETWGDMLAKWRQNLSTRPKQLHQLCRKGVPEALRGEVWQLLSGCHENGPQMMENYRVLITKESPCEQVIQRDINRTFPAHEFFKDTGSLGQESLYKISKAYSVFDEEIGYCQGLSFLAASLLLHMPEEQAFCVLVKAMFDYNLRDLFKEDFKELHMRFYVLERLIEDYLPDLNQHFLNMNIESHMYASQWFLTLFTAKFPLYMVFRIIDIFLSEGIDVTYNIALALLKTSRKDLLALDFEGVLKYFRVQLPKLYRSEQNAQQLLRLACSMKINQKKLKKHEKDYYTLKEQEMQQEDPVERLQRENKRLMEGNMRLEQENDDLAYELVTSKISLRKDLDASEDKADTLNKELLATKQMLVDAEEEKKRLEVESTQLKDMCRRELERTEKEINRNATIIADYKQICTQLSERLEHQQTAAKEELARIKGQVKTCDKCCKLFTENGDVKIEALPETPDGTENPDVQAVKKQLREMELELAQTKLQLVEAECKNQDLEHQLNAALSEIQASRNSWFQKTLTSIKEVTKKDSSSSPRTPTSTTAPKTPTL</sequence>
<dbReference type="FunFam" id="1.10.10.750:FF:000004">
    <property type="entry name" value="Putative rab gtpase-activating protein 1"/>
    <property type="match status" value="1"/>
</dbReference>
<feature type="domain" description="PID" evidence="16">
    <location>
        <begin position="149"/>
        <end position="268"/>
    </location>
</feature>
<dbReference type="InterPro" id="IPR022164">
    <property type="entry name" value="Kinesin-like"/>
</dbReference>
<keyword evidence="4" id="KW-0963">Cytoplasm</keyword>
<dbReference type="FunFam" id="1.10.472.80:FF:000007">
    <property type="entry name" value="Rab GTPase-activating protein 1 isoform X1"/>
    <property type="match status" value="1"/>
</dbReference>
<evidence type="ECO:0000256" key="9">
    <source>
        <dbReference type="ARBA" id="ARBA00056651"/>
    </source>
</evidence>
<comment type="function">
    <text evidence="9">May act as a GTPase-activating protein of RAB6A. May play a role in microtubule nucleation by centrosome. May participate in a RAB6A-mediated pathway involved in the metaphase-anaphase transition.</text>
</comment>
<dbReference type="Pfam" id="PF00640">
    <property type="entry name" value="PID"/>
    <property type="match status" value="1"/>
</dbReference>
<evidence type="ECO:0000256" key="15">
    <source>
        <dbReference type="SAM" id="MobiDB-lite"/>
    </source>
</evidence>
<name>A0A6P5AMM8_BRABE</name>
<reference evidence="19" key="1">
    <citation type="submission" date="2025-08" db="UniProtKB">
        <authorList>
            <consortium name="RefSeq"/>
        </authorList>
    </citation>
    <scope>IDENTIFICATION</scope>
    <source>
        <tissue evidence="19">Gonad</tissue>
    </source>
</reference>
<dbReference type="InterPro" id="IPR050302">
    <property type="entry name" value="Rab_GAP_TBC_domain"/>
</dbReference>
<evidence type="ECO:0000256" key="11">
    <source>
        <dbReference type="ARBA" id="ARBA00072920"/>
    </source>
</evidence>
<keyword evidence="3" id="KW-0343">GTPase activation</keyword>
<dbReference type="RefSeq" id="XP_019643271.1">
    <property type="nucleotide sequence ID" value="XM_019787712.1"/>
</dbReference>
<dbReference type="PANTHER" id="PTHR47219:SF9">
    <property type="entry name" value="GTPASE ACTIVATING PROTEIN AND CENTROSOME-ASSOCIATED, ISOFORM B"/>
    <property type="match status" value="1"/>
</dbReference>
<dbReference type="InterPro" id="IPR035969">
    <property type="entry name" value="Rab-GAP_TBC_sf"/>
</dbReference>
<evidence type="ECO:0000256" key="6">
    <source>
        <dbReference type="ARBA" id="ARBA00023054"/>
    </source>
</evidence>
<dbReference type="SMART" id="SM00164">
    <property type="entry name" value="TBC"/>
    <property type="match status" value="1"/>
</dbReference>
<dbReference type="GO" id="GO:0005829">
    <property type="term" value="C:cytosol"/>
    <property type="evidence" value="ECO:0007669"/>
    <property type="project" value="UniProtKB-SubCell"/>
</dbReference>
<dbReference type="PROSITE" id="PS50086">
    <property type="entry name" value="TBC_RABGAP"/>
    <property type="match status" value="1"/>
</dbReference>
<feature type="domain" description="Rab-GAP TBC" evidence="17">
    <location>
        <begin position="561"/>
        <end position="748"/>
    </location>
</feature>
<evidence type="ECO:0000256" key="1">
    <source>
        <dbReference type="ARBA" id="ARBA00004300"/>
    </source>
</evidence>
<dbReference type="PROSITE" id="PS01179">
    <property type="entry name" value="PID"/>
    <property type="match status" value="1"/>
</dbReference>
<evidence type="ECO:0000259" key="17">
    <source>
        <dbReference type="PROSITE" id="PS50086"/>
    </source>
</evidence>
<feature type="coiled-coil region" evidence="14">
    <location>
        <begin position="995"/>
        <end position="1043"/>
    </location>
</feature>
<evidence type="ECO:0000256" key="14">
    <source>
        <dbReference type="SAM" id="Coils"/>
    </source>
</evidence>
<evidence type="ECO:0000256" key="8">
    <source>
        <dbReference type="ARBA" id="ARBA00023306"/>
    </source>
</evidence>
<feature type="region of interest" description="Disordered" evidence="15">
    <location>
        <begin position="1"/>
        <end position="136"/>
    </location>
</feature>
<keyword evidence="6 14" id="KW-0175">Coiled coil</keyword>
<accession>A0A6P5AMM8</accession>
<evidence type="ECO:0000256" key="2">
    <source>
        <dbReference type="ARBA" id="ARBA00004514"/>
    </source>
</evidence>